<proteinExistence type="predicted"/>
<dbReference type="InterPro" id="IPR052943">
    <property type="entry name" value="TMTC_O-mannosyl-trnsfr"/>
</dbReference>
<sequence>MMPHKDYYQGHDLGGEERVGQPASNADLELAKCSVQSLQTKREKSEMAEGFFLRAIHLDPEFVPAISSLAALYARQEGRLQDAERLYVWAIHLDPDGADVLNNYGFFLETHGRSSEAMMQYERAMIAQPNHTVAIINAARSLRTPEHSRRAEELYKRALSIEEDPQVLDNLGMLYFVSGRNQEGRSIYNYLIRNYPDRNDSKLHYAQLLIQDRSYDEAEAILLSLNDPPIIRDTYLHLARLYNRTNRTAEALHTILRALSLCSTFETYCAKYHEEHGDILKDMDDFNAAEQSYKLALNLDPKLPKTHQNLAVIYHIRGNYTSAEYHYKEAYKLDSSPPVLLDNMRKLQRRLFTVQENTCWRTDTSCTDSSVIL</sequence>
<feature type="repeat" description="TPR" evidence="1">
    <location>
        <begin position="270"/>
        <end position="303"/>
    </location>
</feature>
<keyword evidence="3" id="KW-0812">Transmembrane</keyword>
<name>A0A8X6Y9P1_9ARAC</name>
<evidence type="ECO:0000313" key="3">
    <source>
        <dbReference type="EMBL" id="GFY68112.1"/>
    </source>
</evidence>
<feature type="compositionally biased region" description="Basic and acidic residues" evidence="2">
    <location>
        <begin position="1"/>
        <end position="19"/>
    </location>
</feature>
<dbReference type="Proteomes" id="UP000886998">
    <property type="component" value="Unassembled WGS sequence"/>
</dbReference>
<dbReference type="PROSITE" id="PS50005">
    <property type="entry name" value="TPR"/>
    <property type="match status" value="3"/>
</dbReference>
<dbReference type="Pfam" id="PF13181">
    <property type="entry name" value="TPR_8"/>
    <property type="match status" value="2"/>
</dbReference>
<evidence type="ECO:0000313" key="4">
    <source>
        <dbReference type="Proteomes" id="UP000886998"/>
    </source>
</evidence>
<protein>
    <submittedName>
        <fullName evidence="3">Transmembrane and TPR repeat-containing protein 1</fullName>
    </submittedName>
</protein>
<dbReference type="InterPro" id="IPR011990">
    <property type="entry name" value="TPR-like_helical_dom_sf"/>
</dbReference>
<evidence type="ECO:0000256" key="1">
    <source>
        <dbReference type="PROSITE-ProRule" id="PRU00339"/>
    </source>
</evidence>
<feature type="repeat" description="TPR" evidence="1">
    <location>
        <begin position="304"/>
        <end position="337"/>
    </location>
</feature>
<dbReference type="SUPFAM" id="SSF48452">
    <property type="entry name" value="TPR-like"/>
    <property type="match status" value="1"/>
</dbReference>
<reference evidence="3" key="1">
    <citation type="submission" date="2020-08" db="EMBL/GenBank/DDBJ databases">
        <title>Multicomponent nature underlies the extraordinary mechanical properties of spider dragline silk.</title>
        <authorList>
            <person name="Kono N."/>
            <person name="Nakamura H."/>
            <person name="Mori M."/>
            <person name="Yoshida Y."/>
            <person name="Ohtoshi R."/>
            <person name="Malay A.D."/>
            <person name="Moran D.A.P."/>
            <person name="Tomita M."/>
            <person name="Numata K."/>
            <person name="Arakawa K."/>
        </authorList>
    </citation>
    <scope>NUCLEOTIDE SEQUENCE</scope>
</reference>
<feature type="region of interest" description="Disordered" evidence="2">
    <location>
        <begin position="1"/>
        <end position="20"/>
    </location>
</feature>
<dbReference type="Gene3D" id="1.25.40.10">
    <property type="entry name" value="Tetratricopeptide repeat domain"/>
    <property type="match status" value="3"/>
</dbReference>
<dbReference type="Pfam" id="PF13432">
    <property type="entry name" value="TPR_16"/>
    <property type="match status" value="2"/>
</dbReference>
<keyword evidence="1" id="KW-0802">TPR repeat</keyword>
<organism evidence="3 4">
    <name type="scientific">Trichonephila inaurata madagascariensis</name>
    <dbReference type="NCBI Taxonomy" id="2747483"/>
    <lineage>
        <taxon>Eukaryota</taxon>
        <taxon>Metazoa</taxon>
        <taxon>Ecdysozoa</taxon>
        <taxon>Arthropoda</taxon>
        <taxon>Chelicerata</taxon>
        <taxon>Arachnida</taxon>
        <taxon>Araneae</taxon>
        <taxon>Araneomorphae</taxon>
        <taxon>Entelegynae</taxon>
        <taxon>Araneoidea</taxon>
        <taxon>Nephilidae</taxon>
        <taxon>Trichonephila</taxon>
        <taxon>Trichonephila inaurata</taxon>
    </lineage>
</organism>
<feature type="repeat" description="TPR" evidence="1">
    <location>
        <begin position="98"/>
        <end position="131"/>
    </location>
</feature>
<gene>
    <name evidence="3" type="primary">TMTC1_0</name>
    <name evidence="3" type="ORF">TNIN_434441</name>
</gene>
<comment type="caution">
    <text evidence="3">The sequence shown here is derived from an EMBL/GenBank/DDBJ whole genome shotgun (WGS) entry which is preliminary data.</text>
</comment>
<dbReference type="PANTHER" id="PTHR44809:SF1">
    <property type="entry name" value="PROTEIN O-MANNOSYL-TRANSFERASE TMTC1"/>
    <property type="match status" value="1"/>
</dbReference>
<accession>A0A8X6Y9P1</accession>
<dbReference type="EMBL" id="BMAV01016883">
    <property type="protein sequence ID" value="GFY68112.1"/>
    <property type="molecule type" value="Genomic_DNA"/>
</dbReference>
<dbReference type="InterPro" id="IPR019734">
    <property type="entry name" value="TPR_rpt"/>
</dbReference>
<dbReference type="PANTHER" id="PTHR44809">
    <property type="match status" value="1"/>
</dbReference>
<keyword evidence="3" id="KW-0472">Membrane</keyword>
<dbReference type="SMART" id="SM00028">
    <property type="entry name" value="TPR"/>
    <property type="match status" value="7"/>
</dbReference>
<dbReference type="AlphaFoldDB" id="A0A8X6Y9P1"/>
<evidence type="ECO:0000256" key="2">
    <source>
        <dbReference type="SAM" id="MobiDB-lite"/>
    </source>
</evidence>
<dbReference type="OrthoDB" id="6424633at2759"/>
<keyword evidence="4" id="KW-1185">Reference proteome</keyword>